<dbReference type="OrthoDB" id="3687641at2759"/>
<protein>
    <submittedName>
        <fullName evidence="2">Uncharacterized protein</fullName>
    </submittedName>
</protein>
<evidence type="ECO:0000313" key="2">
    <source>
        <dbReference type="EMBL" id="KXS93480.1"/>
    </source>
</evidence>
<accession>A0A139GTJ1</accession>
<dbReference type="AlphaFoldDB" id="A0A139GTJ1"/>
<dbReference type="PANTHER" id="PTHR33365:SF6">
    <property type="entry name" value="OXIDASE USTYA"/>
    <property type="match status" value="1"/>
</dbReference>
<sequence length="195" mass="22502">MIGDPMWDNPENDWNLGWVTLDNNVAQSKGISTAMHWPWDDSKSIYVLHGFHSIHCVVCILHSQRSQHHAHNTNFVLRDSLMQVRDGKEQSWPFPHVTHRLHGLREDETCNADDTPRYTGQLHAQGNSTKFSSGISQKRQCRGSNQLCGFAVENSAFYRRPFDHFVPLLDRYKNCPDGSTPWEGHELAYSLHMYI</sequence>
<dbReference type="EMBL" id="LFZO01001219">
    <property type="protein sequence ID" value="KXS93480.1"/>
    <property type="molecule type" value="Genomic_DNA"/>
</dbReference>
<dbReference type="InterPro" id="IPR021765">
    <property type="entry name" value="UstYa-like"/>
</dbReference>
<comment type="caution">
    <text evidence="2">The sequence shown here is derived from an EMBL/GenBank/DDBJ whole genome shotgun (WGS) entry which is preliminary data.</text>
</comment>
<reference evidence="2 3" key="1">
    <citation type="submission" date="2015-07" db="EMBL/GenBank/DDBJ databases">
        <title>Comparative genomics of the Sigatoka disease complex on banana suggests a link between parallel evolutionary changes in Pseudocercospora fijiensis and Pseudocercospora eumusae and increased virulence on the banana host.</title>
        <authorList>
            <person name="Chang T.-C."/>
            <person name="Salvucci A."/>
            <person name="Crous P.W."/>
            <person name="Stergiopoulos I."/>
        </authorList>
    </citation>
    <scope>NUCLEOTIDE SEQUENCE [LARGE SCALE GENOMIC DNA]</scope>
    <source>
        <strain evidence="2 3">CBS 116634</strain>
    </source>
</reference>
<dbReference type="GO" id="GO:0043386">
    <property type="term" value="P:mycotoxin biosynthetic process"/>
    <property type="evidence" value="ECO:0007669"/>
    <property type="project" value="InterPro"/>
</dbReference>
<organism evidence="2 3">
    <name type="scientific">Pseudocercospora musae</name>
    <dbReference type="NCBI Taxonomy" id="113226"/>
    <lineage>
        <taxon>Eukaryota</taxon>
        <taxon>Fungi</taxon>
        <taxon>Dikarya</taxon>
        <taxon>Ascomycota</taxon>
        <taxon>Pezizomycotina</taxon>
        <taxon>Dothideomycetes</taxon>
        <taxon>Dothideomycetidae</taxon>
        <taxon>Mycosphaerellales</taxon>
        <taxon>Mycosphaerellaceae</taxon>
        <taxon>Pseudocercospora</taxon>
    </lineage>
</organism>
<keyword evidence="3" id="KW-1185">Reference proteome</keyword>
<dbReference type="Proteomes" id="UP000073492">
    <property type="component" value="Unassembled WGS sequence"/>
</dbReference>
<comment type="similarity">
    <text evidence="1">Belongs to the ustYa family.</text>
</comment>
<evidence type="ECO:0000313" key="3">
    <source>
        <dbReference type="Proteomes" id="UP000073492"/>
    </source>
</evidence>
<name>A0A139GTJ1_9PEZI</name>
<proteinExistence type="inferred from homology"/>
<evidence type="ECO:0000256" key="1">
    <source>
        <dbReference type="ARBA" id="ARBA00035112"/>
    </source>
</evidence>
<dbReference type="PANTHER" id="PTHR33365">
    <property type="entry name" value="YALI0B05434P"/>
    <property type="match status" value="1"/>
</dbReference>
<gene>
    <name evidence="2" type="ORF">AC579_9201</name>
</gene>